<dbReference type="Proteomes" id="UP000245506">
    <property type="component" value="Unassembled WGS sequence"/>
</dbReference>
<evidence type="ECO:0000259" key="1">
    <source>
        <dbReference type="Pfam" id="PF01345"/>
    </source>
</evidence>
<protein>
    <recommendedName>
        <fullName evidence="1">DUF11 domain-containing protein</fullName>
    </recommendedName>
</protein>
<sequence length="1663" mass="184021">MRLLQKVQAALGGLCSRASQSITAMASLWLPLLIVLAFAGTIALPAHAATEPETTLTNTVSVSYTVGSGSPIEKEASVSLTTSARTPAKIEFFSIFEGGDSTNIPNTSFSPTDSSGTNWTDVETSVQGSTNIIQTFSFSAGESLIIRVEDFDQNLDGSVQETITIDLQIDNTGDTETLLLTESEPGSGVFIGVVPMVASTNITSFNGELSVETLSRIGAIYTDVADSTDTVNTLGIIDPSNLVFDSITGEPINGAVIRLVNTSSGQGARVYSGDSDEWPDTVVSGSPVVLSQSARSIPMGHGEFSFPRVFSGSYQFEVTPPVGYRFPSQQSQTQITQLGDISGQVTTGSRGEAFIIVDELGAVQLNIPLDPFEGRFSVQKTVDESTVSIGDEVTYTLVAQNNDVLYELNSAYLKDTLPVGFRYQTGSAEFSNGDAVEESDITVDGRNLSIALGDLAASEEVTISYRAIIGAGAVSGEAINTVQGISNDASSNVARAAVEIVDELMRDKSILIGRVFTGSCEDTTKQQPVKNVSLYLDNGRSVLTDARGRWHLEGVTLGTHVIQLDETSLPKGMVVEPCKMIAQNAGKPYARIMQMQSGNIWRADFRIAPSKENGRNVVVTKKIAKIEKLLPTYTTAIFESKFANDSKAELEILWPPEGHVPSISSIKIAVKYPSKQRIKVLLNETEVSALNLEGTDTNKEKTFTIKSWKGVDLKQKNNTLTAILLNSSGKELKRTSHHIHFTEKSIKATLVREESSLVANGKSRPVIAIRLEDEDGFTPRPGTHGFFSLGNDHWTVVDKTSEDDRAVAELNSSKDGNYEYVVSDDGLVRIELEPSSRSGEVIIDMPLSDDEDGRVRAWLQPELRDWIMVGFAKGTLGYKTLSGNMQTLSDLDQEKGRYTEGEVSFFAKGRVKGDYLLTVAYDSNKEDGEVGDQLNGVVDPDAWYTLYGDEQTQQYQAPSSSKLFLKLEKQQFFALFGDYDTNLDRTELGRYERTLHGLKASYEGDTYQYNAFASETSLQYQRDDIRGDGTSGMYYLTRDPVSNSESISIEVRDIDNPEDVVSTRSLQRYTDYDIDYEDGSLFFKFPISSSDDEFNPMYIVADYESEDETGDKELVAGGRVGYISKDKKIELGLSYLQEGSDDKLIALDGEFKATKHLIFNAEVARSKTEEDANAWRAEAEYRKDKWQTSVYAQQQDEAFGLDQQSDTSAGERKIGASTRYNITDDQSLVLEVSELLDLEDRDTRLRSTVEWNKKLENGNVSLGYRHIKEDNNGVDERTKSLLAGASKSFKNSKASVYTSLEKSLDDELSESNPDRIKLGADYKLNEKVSLFAEQEYSQNGTSDGNNTRIGLKMTPWDGGNVSTNVVQEKLDGDTDAKTRHYAVLGLSQHWKVNDNLFFDVGFDKARTLDLEYYSSVDPELTIATDDYYAISLGTGWTNDEWSFAGRVEYRDSETTDRKSVQYNAVRKQDDHYAVSKTFRWIDNKQTDGNKDSEIEFGFNFALRSKDWDFTLLNELSYSDEKSVDSGVTSTTRKLINNLHYNRLIWEDFEFSIHHGIKLTQSETDKSWGVTDTLQGAIRYDISESWDAGAQVGYLNHHDSNTMSHYAGVSLGFSPVDNTRLELGYNFDGFDDDDFANANYTHKGPYISFTYMLDQSLLHKLGVK</sequence>
<gene>
    <name evidence="2" type="ORF">DKT75_05605</name>
</gene>
<evidence type="ECO:0000313" key="3">
    <source>
        <dbReference type="Proteomes" id="UP000245506"/>
    </source>
</evidence>
<dbReference type="NCBIfam" id="TIGR04226">
    <property type="entry name" value="RrgB_K2N_iso_D2"/>
    <property type="match status" value="1"/>
</dbReference>
<dbReference type="NCBIfam" id="TIGR01451">
    <property type="entry name" value="B_ant_repeat"/>
    <property type="match status" value="1"/>
</dbReference>
<dbReference type="InterPro" id="IPR047589">
    <property type="entry name" value="DUF11_rpt"/>
</dbReference>
<dbReference type="OrthoDB" id="9815217at2"/>
<feature type="domain" description="DUF11" evidence="1">
    <location>
        <begin position="377"/>
        <end position="492"/>
    </location>
</feature>
<evidence type="ECO:0000313" key="2">
    <source>
        <dbReference type="EMBL" id="PWQ97940.1"/>
    </source>
</evidence>
<dbReference type="InterPro" id="IPR023614">
    <property type="entry name" value="Porin_dom_sf"/>
</dbReference>
<reference evidence="2 3" key="1">
    <citation type="submission" date="2018-05" db="EMBL/GenBank/DDBJ databases">
        <title>Leucothrix arctica sp. nov., isolated from Arctic seawater.</title>
        <authorList>
            <person name="Choi A."/>
            <person name="Baek K."/>
        </authorList>
    </citation>
    <scope>NUCLEOTIDE SEQUENCE [LARGE SCALE GENOMIC DNA]</scope>
    <source>
        <strain evidence="2 3">IMCC9719</strain>
    </source>
</reference>
<dbReference type="RefSeq" id="WP_109822446.1">
    <property type="nucleotide sequence ID" value="NZ_QGKL01000016.1"/>
</dbReference>
<dbReference type="Pfam" id="PF01345">
    <property type="entry name" value="DUF11"/>
    <property type="match status" value="1"/>
</dbReference>
<dbReference type="InterPro" id="IPR001434">
    <property type="entry name" value="OmcB-like_DUF11"/>
</dbReference>
<name>A0A317CNP5_9GAMM</name>
<keyword evidence="3" id="KW-1185">Reference proteome</keyword>
<proteinExistence type="predicted"/>
<dbReference type="EMBL" id="QGKL01000016">
    <property type="protein sequence ID" value="PWQ97940.1"/>
    <property type="molecule type" value="Genomic_DNA"/>
</dbReference>
<comment type="caution">
    <text evidence="2">The sequence shown here is derived from an EMBL/GenBank/DDBJ whole genome shotgun (WGS) entry which is preliminary data.</text>
</comment>
<organism evidence="2 3">
    <name type="scientific">Leucothrix arctica</name>
    <dbReference type="NCBI Taxonomy" id="1481894"/>
    <lineage>
        <taxon>Bacteria</taxon>
        <taxon>Pseudomonadati</taxon>
        <taxon>Pseudomonadota</taxon>
        <taxon>Gammaproteobacteria</taxon>
        <taxon>Thiotrichales</taxon>
        <taxon>Thiotrichaceae</taxon>
        <taxon>Leucothrix</taxon>
    </lineage>
</organism>
<dbReference type="Gene3D" id="2.40.160.10">
    <property type="entry name" value="Porin"/>
    <property type="match status" value="1"/>
</dbReference>
<dbReference type="Gene3D" id="2.60.40.740">
    <property type="match status" value="1"/>
</dbReference>
<accession>A0A317CNP5</accession>
<dbReference type="InterPro" id="IPR026466">
    <property type="entry name" value="Fim_isopep_form_D2_dom"/>
</dbReference>